<sequence length="760" mass="84921">MGPPQDTIMGPPPVPAQAPPQKEPDLVEKYRSLKRKYFELEEKHKECIISLRSSGERNIKWRHERQLLMDRIAELQKQLQNGQAVDGIPGPIYSAYPKILVSSRNQKAFDNNLRLAIEEFEAEDPAVDPVMLSRHIGPEARKRQEAELKERQEEEAREARRAARRPRAPKGKEQAMPLTYAPVQPGPGNGNAPILVSSSGTRLRLKPPAPPAEAGMMPPSSSAMHSQPHQHPPPPPPPQHGMVPHHPRHPPPRSESPMSPVVSPREEYPAPAMLSPHYHQAGPNSVPPPPPPGAVTQPPSQMQMTLRTSSSGGLAPSRPSDMQRHTKPKRLKAHTVQSKSYSIPMVPRDQSGRPLLPLTVGIMTVHNLGEVCMREHFHTERYIFPIGYEVQRRYLSTIDPNAEVVYHCTILDGGDGPKFRIIAADRPQEPIYSGTATGAWSSIVKDANLIRNRQHSNSVSGPDFFGLGQNTIKHLIQELPNARQLKDYVWQHFIEGGDSFPAHRPLGGRHAPVTPALPDEHEERQANGYFHGRDDMDVDRPGELRIIPFDGEDPSRGHPLPPPPHPHTRPLTFHQEYPDYGPPPVREGDMPHHDPPRRERRGSRASVVYDDYGSNDVSMRNESPRQHHSSSHSPSLHRERDRGRDRDRDRERERERERDRYSPPPPPRSLSHTSVASPHSHHRSPYQASSSAHAHNGEPGSSRHYVSSPPPVPAPFASIMHAYPPMAPGPGPAPNDEYYASYSGSSKRNGHAPMRTFPSA</sequence>
<feature type="coiled-coil region" evidence="3">
    <location>
        <begin position="58"/>
        <end position="85"/>
    </location>
</feature>
<gene>
    <name evidence="5" type="ORF">WOLCODRAFT_23949</name>
</gene>
<dbReference type="EMBL" id="KB468053">
    <property type="protein sequence ID" value="PCH40258.1"/>
    <property type="molecule type" value="Genomic_DNA"/>
</dbReference>
<dbReference type="PANTHER" id="PTHR22715:SF0">
    <property type="entry name" value="TRANSFORMING GROWTH FACTOR BETA REGULATOR 1"/>
    <property type="match status" value="1"/>
</dbReference>
<dbReference type="Pfam" id="PF05965">
    <property type="entry name" value="FYRC"/>
    <property type="match status" value="1"/>
</dbReference>
<dbReference type="PROSITE" id="PS51542">
    <property type="entry name" value="FYRN"/>
    <property type="match status" value="1"/>
</dbReference>
<accession>A0A2H3JR73</accession>
<dbReference type="Proteomes" id="UP000218811">
    <property type="component" value="Unassembled WGS sequence"/>
</dbReference>
<feature type="compositionally biased region" description="Pro residues" evidence="4">
    <location>
        <begin position="230"/>
        <end position="239"/>
    </location>
</feature>
<dbReference type="AlphaFoldDB" id="A0A2H3JR73"/>
<keyword evidence="6" id="KW-1185">Reference proteome</keyword>
<feature type="compositionally biased region" description="Low complexity" evidence="4">
    <location>
        <begin position="212"/>
        <end position="229"/>
    </location>
</feature>
<comment type="subcellular location">
    <subcellularLocation>
        <location evidence="1">Nucleus</location>
    </subcellularLocation>
</comment>
<dbReference type="InterPro" id="IPR003889">
    <property type="entry name" value="FYrich_C"/>
</dbReference>
<evidence type="ECO:0000256" key="3">
    <source>
        <dbReference type="SAM" id="Coils"/>
    </source>
</evidence>
<dbReference type="SMART" id="SM00542">
    <property type="entry name" value="FYRC"/>
    <property type="match status" value="1"/>
</dbReference>
<protein>
    <recommendedName>
        <fullName evidence="7">FYR N-terminal domain-containing protein</fullName>
    </recommendedName>
</protein>
<dbReference type="InterPro" id="IPR003888">
    <property type="entry name" value="FYrich_N"/>
</dbReference>
<keyword evidence="3" id="KW-0175">Coiled coil</keyword>
<feature type="region of interest" description="Disordered" evidence="4">
    <location>
        <begin position="529"/>
        <end position="760"/>
    </location>
</feature>
<name>A0A2H3JR73_WOLCO</name>
<feature type="region of interest" description="Disordered" evidence="4">
    <location>
        <begin position="1"/>
        <end position="25"/>
    </location>
</feature>
<dbReference type="Pfam" id="PF05964">
    <property type="entry name" value="FYRN"/>
    <property type="match status" value="1"/>
</dbReference>
<dbReference type="SMART" id="SM00541">
    <property type="entry name" value="FYRN"/>
    <property type="match status" value="1"/>
</dbReference>
<feature type="compositionally biased region" description="Basic and acidic residues" evidence="4">
    <location>
        <begin position="586"/>
        <end position="597"/>
    </location>
</feature>
<dbReference type="InterPro" id="IPR040092">
    <property type="entry name" value="TBRG1"/>
</dbReference>
<organism evidence="5 6">
    <name type="scientific">Wolfiporia cocos (strain MD-104)</name>
    <name type="common">Brown rot fungus</name>
    <dbReference type="NCBI Taxonomy" id="742152"/>
    <lineage>
        <taxon>Eukaryota</taxon>
        <taxon>Fungi</taxon>
        <taxon>Dikarya</taxon>
        <taxon>Basidiomycota</taxon>
        <taxon>Agaricomycotina</taxon>
        <taxon>Agaricomycetes</taxon>
        <taxon>Polyporales</taxon>
        <taxon>Phaeolaceae</taxon>
        <taxon>Wolfiporia</taxon>
    </lineage>
</organism>
<evidence type="ECO:0000313" key="5">
    <source>
        <dbReference type="EMBL" id="PCH40258.1"/>
    </source>
</evidence>
<dbReference type="GO" id="GO:0005634">
    <property type="term" value="C:nucleus"/>
    <property type="evidence" value="ECO:0007669"/>
    <property type="project" value="UniProtKB-SubCell"/>
</dbReference>
<feature type="compositionally biased region" description="Basic and acidic residues" evidence="4">
    <location>
        <begin position="529"/>
        <end position="543"/>
    </location>
</feature>
<reference evidence="5 6" key="1">
    <citation type="journal article" date="2012" name="Science">
        <title>The Paleozoic origin of enzymatic lignin decomposition reconstructed from 31 fungal genomes.</title>
        <authorList>
            <person name="Floudas D."/>
            <person name="Binder M."/>
            <person name="Riley R."/>
            <person name="Barry K."/>
            <person name="Blanchette R.A."/>
            <person name="Henrissat B."/>
            <person name="Martinez A.T."/>
            <person name="Otillar R."/>
            <person name="Spatafora J.W."/>
            <person name="Yadav J.S."/>
            <person name="Aerts A."/>
            <person name="Benoit I."/>
            <person name="Boyd A."/>
            <person name="Carlson A."/>
            <person name="Copeland A."/>
            <person name="Coutinho P.M."/>
            <person name="de Vries R.P."/>
            <person name="Ferreira P."/>
            <person name="Findley K."/>
            <person name="Foster B."/>
            <person name="Gaskell J."/>
            <person name="Glotzer D."/>
            <person name="Gorecki P."/>
            <person name="Heitman J."/>
            <person name="Hesse C."/>
            <person name="Hori C."/>
            <person name="Igarashi K."/>
            <person name="Jurgens J.A."/>
            <person name="Kallen N."/>
            <person name="Kersten P."/>
            <person name="Kohler A."/>
            <person name="Kuees U."/>
            <person name="Kumar T.K.A."/>
            <person name="Kuo A."/>
            <person name="LaButti K."/>
            <person name="Larrondo L.F."/>
            <person name="Lindquist E."/>
            <person name="Ling A."/>
            <person name="Lombard V."/>
            <person name="Lucas S."/>
            <person name="Lundell T."/>
            <person name="Martin R."/>
            <person name="McLaughlin D.J."/>
            <person name="Morgenstern I."/>
            <person name="Morin E."/>
            <person name="Murat C."/>
            <person name="Nagy L.G."/>
            <person name="Nolan M."/>
            <person name="Ohm R.A."/>
            <person name="Patyshakuliyeva A."/>
            <person name="Rokas A."/>
            <person name="Ruiz-Duenas F.J."/>
            <person name="Sabat G."/>
            <person name="Salamov A."/>
            <person name="Samejima M."/>
            <person name="Schmutz J."/>
            <person name="Slot J.C."/>
            <person name="St John F."/>
            <person name="Stenlid J."/>
            <person name="Sun H."/>
            <person name="Sun S."/>
            <person name="Syed K."/>
            <person name="Tsang A."/>
            <person name="Wiebenga A."/>
            <person name="Young D."/>
            <person name="Pisabarro A."/>
            <person name="Eastwood D.C."/>
            <person name="Martin F."/>
            <person name="Cullen D."/>
            <person name="Grigoriev I.V."/>
            <person name="Hibbett D.S."/>
        </authorList>
    </citation>
    <scope>NUCLEOTIDE SEQUENCE [LARGE SCALE GENOMIC DNA]</scope>
    <source>
        <strain evidence="5 6">MD-104</strain>
    </source>
</reference>
<evidence type="ECO:0000256" key="1">
    <source>
        <dbReference type="ARBA" id="ARBA00004123"/>
    </source>
</evidence>
<dbReference type="OMA" id="TFASIMH"/>
<evidence type="ECO:0000256" key="4">
    <source>
        <dbReference type="SAM" id="MobiDB-lite"/>
    </source>
</evidence>
<feature type="compositionally biased region" description="Basic and acidic residues" evidence="4">
    <location>
        <begin position="636"/>
        <end position="661"/>
    </location>
</feature>
<dbReference type="PANTHER" id="PTHR22715">
    <property type="entry name" value="TRANSFORMING GROWTH FACTOR BETA REGULATED GENE 1"/>
    <property type="match status" value="1"/>
</dbReference>
<dbReference type="Gene3D" id="3.30.160.360">
    <property type="match status" value="1"/>
</dbReference>
<dbReference type="OrthoDB" id="285793at2759"/>
<feature type="compositionally biased region" description="Basic and acidic residues" evidence="4">
    <location>
        <begin position="137"/>
        <end position="161"/>
    </location>
</feature>
<dbReference type="STRING" id="742152.A0A2H3JR73"/>
<feature type="region of interest" description="Disordered" evidence="4">
    <location>
        <begin position="137"/>
        <end position="339"/>
    </location>
</feature>
<evidence type="ECO:0000256" key="2">
    <source>
        <dbReference type="ARBA" id="ARBA00023242"/>
    </source>
</evidence>
<dbReference type="PROSITE" id="PS51543">
    <property type="entry name" value="FYRC"/>
    <property type="match status" value="1"/>
</dbReference>
<evidence type="ECO:0008006" key="7">
    <source>
        <dbReference type="Google" id="ProtNLM"/>
    </source>
</evidence>
<dbReference type="GO" id="GO:0051726">
    <property type="term" value="P:regulation of cell cycle"/>
    <property type="evidence" value="ECO:0007669"/>
    <property type="project" value="TreeGrafter"/>
</dbReference>
<keyword evidence="2" id="KW-0539">Nucleus</keyword>
<feature type="compositionally biased region" description="Polar residues" evidence="4">
    <location>
        <begin position="301"/>
        <end position="312"/>
    </location>
</feature>
<evidence type="ECO:0000313" key="6">
    <source>
        <dbReference type="Proteomes" id="UP000218811"/>
    </source>
</evidence>
<proteinExistence type="predicted"/>